<evidence type="ECO:0000313" key="5">
    <source>
        <dbReference type="EMBL" id="SEC10450.1"/>
    </source>
</evidence>
<dbReference type="SUPFAM" id="SSF46894">
    <property type="entry name" value="C-terminal effector domain of the bipartite response regulators"/>
    <property type="match status" value="1"/>
</dbReference>
<sequence length="295" mass="32880">MLDDRNTSTECTAVKCTYDHDKLLLRCPPLEVTLSSNEGHLLLALIEGATDKEDLISRVWGDRGLIVSDSSYYKALHTLRHYLSEVGLDRSILKTLPRRGVVLLLKIEKVSGETSTDDAPAPIEHDINVHEPDNVSSAHETVPAPVHPPFESRARQDFHLADIPDTPAVHADMINTSPENSIRRRLHRTAYALILLLGAALPLYYAYITFTQPVELEEWRVLWQSGNTQLHVELGEQSSKDDILASLSVFNASVGTAGVNYYVKKTLSELLISCEKPDSKGEALCTNYLIIEQKK</sequence>
<reference evidence="5 7" key="2">
    <citation type="submission" date="2016-10" db="EMBL/GenBank/DDBJ databases">
        <authorList>
            <person name="Varghese N."/>
            <person name="Submissions S."/>
        </authorList>
    </citation>
    <scope>NUCLEOTIDE SEQUENCE [LARGE SCALE GENOMIC DNA]</scope>
    <source>
        <strain evidence="5 7">BS3652</strain>
    </source>
</reference>
<evidence type="ECO:0000313" key="4">
    <source>
        <dbReference type="EMBL" id="KMM82896.1"/>
    </source>
</evidence>
<keyword evidence="7" id="KW-1185">Reference proteome</keyword>
<dbReference type="Gene3D" id="1.10.10.10">
    <property type="entry name" value="Winged helix-like DNA-binding domain superfamily/Winged helix DNA-binding domain"/>
    <property type="match status" value="1"/>
</dbReference>
<name>A0A0J6GDS0_PSETA</name>
<dbReference type="Proteomes" id="UP000036395">
    <property type="component" value="Unassembled WGS sequence"/>
</dbReference>
<evidence type="ECO:0000259" key="3">
    <source>
        <dbReference type="SMART" id="SM00862"/>
    </source>
</evidence>
<dbReference type="InterPro" id="IPR016032">
    <property type="entry name" value="Sig_transdc_resp-reg_C-effctor"/>
</dbReference>
<dbReference type="STRING" id="47884.SAMN04490203_1806"/>
<feature type="domain" description="OmpR/PhoB-type" evidence="3">
    <location>
        <begin position="29"/>
        <end position="103"/>
    </location>
</feature>
<dbReference type="OrthoDB" id="7003224at2"/>
<dbReference type="PATRIC" id="fig|47884.3.peg.4459"/>
<dbReference type="SMART" id="SM00862">
    <property type="entry name" value="Trans_reg_C"/>
    <property type="match status" value="1"/>
</dbReference>
<comment type="caution">
    <text evidence="4">The sequence shown here is derived from an EMBL/GenBank/DDBJ whole genome shotgun (WGS) entry which is preliminary data.</text>
</comment>
<evidence type="ECO:0000256" key="1">
    <source>
        <dbReference type="ARBA" id="ARBA00023125"/>
    </source>
</evidence>
<dbReference type="Proteomes" id="UP000183155">
    <property type="component" value="Unassembled WGS sequence"/>
</dbReference>
<dbReference type="InterPro" id="IPR001867">
    <property type="entry name" value="OmpR/PhoB-type_DNA-bd"/>
</dbReference>
<keyword evidence="1 5" id="KW-0238">DNA-binding</keyword>
<dbReference type="EMBL" id="FNRS01000001">
    <property type="protein sequence ID" value="SEC10450.1"/>
    <property type="molecule type" value="Genomic_DNA"/>
</dbReference>
<evidence type="ECO:0000313" key="6">
    <source>
        <dbReference type="Proteomes" id="UP000036395"/>
    </source>
</evidence>
<organism evidence="4 6">
    <name type="scientific">Pseudomonas taetrolens</name>
    <dbReference type="NCBI Taxonomy" id="47884"/>
    <lineage>
        <taxon>Bacteria</taxon>
        <taxon>Pseudomonadati</taxon>
        <taxon>Pseudomonadota</taxon>
        <taxon>Gammaproteobacteria</taxon>
        <taxon>Pseudomonadales</taxon>
        <taxon>Pseudomonadaceae</taxon>
        <taxon>Pseudomonas</taxon>
    </lineage>
</organism>
<dbReference type="GO" id="GO:0006355">
    <property type="term" value="P:regulation of DNA-templated transcription"/>
    <property type="evidence" value="ECO:0007669"/>
    <property type="project" value="InterPro"/>
</dbReference>
<evidence type="ECO:0000313" key="7">
    <source>
        <dbReference type="Proteomes" id="UP000183155"/>
    </source>
</evidence>
<proteinExistence type="predicted"/>
<reference evidence="4 6" key="1">
    <citation type="submission" date="2015-02" db="EMBL/GenBank/DDBJ databases">
        <title>Pseudomonas helleri sp. nov. and Pseudomonas weihenstephanensis sp. nov., isolated from raw cows milk.</title>
        <authorList>
            <person name="von Neubeck M."/>
            <person name="Huptas C."/>
            <person name="Wenning M."/>
            <person name="Scherer S."/>
        </authorList>
    </citation>
    <scope>NUCLEOTIDE SEQUENCE [LARGE SCALE GENOMIC DNA]</scope>
    <source>
        <strain evidence="4 6">DSM 21104</strain>
    </source>
</reference>
<protein>
    <submittedName>
        <fullName evidence="5">DNA-binding winged helix-turn-helix (WHTH) domain-containing protein</fullName>
    </submittedName>
    <submittedName>
        <fullName evidence="4">Membrane protein</fullName>
    </submittedName>
</protein>
<accession>A0A0J6GDS0</accession>
<keyword evidence="2" id="KW-0812">Transmembrane</keyword>
<feature type="transmembrane region" description="Helical" evidence="2">
    <location>
        <begin position="190"/>
        <end position="210"/>
    </location>
</feature>
<dbReference type="InterPro" id="IPR036388">
    <property type="entry name" value="WH-like_DNA-bd_sf"/>
</dbReference>
<evidence type="ECO:0000256" key="2">
    <source>
        <dbReference type="SAM" id="Phobius"/>
    </source>
</evidence>
<dbReference type="GO" id="GO:0003677">
    <property type="term" value="F:DNA binding"/>
    <property type="evidence" value="ECO:0007669"/>
    <property type="project" value="UniProtKB-KW"/>
</dbReference>
<dbReference type="RefSeq" id="WP_048383296.1">
    <property type="nucleotide sequence ID" value="NZ_FNRS01000001.1"/>
</dbReference>
<gene>
    <name evidence="5" type="ORF">SAMN04490203_1806</name>
    <name evidence="4" type="ORF">TU78_19800</name>
</gene>
<dbReference type="EMBL" id="JYLA01000009">
    <property type="protein sequence ID" value="KMM82896.1"/>
    <property type="molecule type" value="Genomic_DNA"/>
</dbReference>
<keyword evidence="2" id="KW-0472">Membrane</keyword>
<dbReference type="AlphaFoldDB" id="A0A0J6GDS0"/>
<dbReference type="GO" id="GO:0000160">
    <property type="term" value="P:phosphorelay signal transduction system"/>
    <property type="evidence" value="ECO:0007669"/>
    <property type="project" value="InterPro"/>
</dbReference>
<keyword evidence="2" id="KW-1133">Transmembrane helix</keyword>